<dbReference type="PRINTS" id="PR00598">
    <property type="entry name" value="HTHMARR"/>
</dbReference>
<dbReference type="GO" id="GO:0003700">
    <property type="term" value="F:DNA-binding transcription factor activity"/>
    <property type="evidence" value="ECO:0007669"/>
    <property type="project" value="InterPro"/>
</dbReference>
<evidence type="ECO:0000313" key="6">
    <source>
        <dbReference type="Proteomes" id="UP000016368"/>
    </source>
</evidence>
<name>F3KXD1_9BURK</name>
<dbReference type="Proteomes" id="UP000016368">
    <property type="component" value="Unassembled WGS sequence"/>
</dbReference>
<dbReference type="InterPro" id="IPR036388">
    <property type="entry name" value="WH-like_DNA-bd_sf"/>
</dbReference>
<proteinExistence type="predicted"/>
<evidence type="ECO:0000256" key="2">
    <source>
        <dbReference type="ARBA" id="ARBA00023125"/>
    </source>
</evidence>
<evidence type="ECO:0000313" key="5">
    <source>
        <dbReference type="EMBL" id="EGI75498.1"/>
    </source>
</evidence>
<dbReference type="PANTHER" id="PTHR42756">
    <property type="entry name" value="TRANSCRIPTIONAL REGULATOR, MARR"/>
    <property type="match status" value="1"/>
</dbReference>
<protein>
    <submittedName>
        <fullName evidence="5">MarR family transcriptional regulator</fullName>
    </submittedName>
</protein>
<dbReference type="Gene3D" id="1.10.10.10">
    <property type="entry name" value="Winged helix-like DNA-binding domain superfamily/Winged helix DNA-binding domain"/>
    <property type="match status" value="1"/>
</dbReference>
<comment type="caution">
    <text evidence="5">The sequence shown here is derived from an EMBL/GenBank/DDBJ whole genome shotgun (WGS) entry which is preliminary data.</text>
</comment>
<dbReference type="STRING" id="887062.HGR_15604"/>
<accession>F3KXD1</accession>
<dbReference type="InterPro" id="IPR036390">
    <property type="entry name" value="WH_DNA-bd_sf"/>
</dbReference>
<evidence type="ECO:0000256" key="1">
    <source>
        <dbReference type="ARBA" id="ARBA00023015"/>
    </source>
</evidence>
<dbReference type="EMBL" id="AEGR01000102">
    <property type="protein sequence ID" value="EGI75498.1"/>
    <property type="molecule type" value="Genomic_DNA"/>
</dbReference>
<feature type="domain" description="HTH marR-type" evidence="4">
    <location>
        <begin position="7"/>
        <end position="138"/>
    </location>
</feature>
<dbReference type="SMART" id="SM00347">
    <property type="entry name" value="HTH_MARR"/>
    <property type="match status" value="1"/>
</dbReference>
<keyword evidence="6" id="KW-1185">Reference proteome</keyword>
<dbReference type="PANTHER" id="PTHR42756:SF1">
    <property type="entry name" value="TRANSCRIPTIONAL REPRESSOR OF EMRAB OPERON"/>
    <property type="match status" value="1"/>
</dbReference>
<dbReference type="eggNOG" id="COG1846">
    <property type="taxonomic scope" value="Bacteria"/>
</dbReference>
<dbReference type="InterPro" id="IPR000835">
    <property type="entry name" value="HTH_MarR-typ"/>
</dbReference>
<dbReference type="Pfam" id="PF12802">
    <property type="entry name" value="MarR_2"/>
    <property type="match status" value="1"/>
</dbReference>
<keyword evidence="2" id="KW-0238">DNA-binding</keyword>
<dbReference type="GO" id="GO:0003677">
    <property type="term" value="F:DNA binding"/>
    <property type="evidence" value="ECO:0007669"/>
    <property type="project" value="UniProtKB-KW"/>
</dbReference>
<dbReference type="AlphaFoldDB" id="F3KXD1"/>
<dbReference type="SUPFAM" id="SSF46785">
    <property type="entry name" value="Winged helix' DNA-binding domain"/>
    <property type="match status" value="1"/>
</dbReference>
<reference evidence="5 6" key="1">
    <citation type="journal article" date="2011" name="EMBO J.">
        <title>Structural diversity of bacterial flagellar motors.</title>
        <authorList>
            <person name="Chen S."/>
            <person name="Beeby M."/>
            <person name="Murphy G.E."/>
            <person name="Leadbetter J.R."/>
            <person name="Hendrixson D.R."/>
            <person name="Briegel A."/>
            <person name="Li Z."/>
            <person name="Shi J."/>
            <person name="Tocheva E.I."/>
            <person name="Muller A."/>
            <person name="Dobro M.J."/>
            <person name="Jensen G.J."/>
        </authorList>
    </citation>
    <scope>NUCLEOTIDE SEQUENCE [LARGE SCALE GENOMIC DNA]</scope>
    <source>
        <strain evidence="5 6">ATCC 19624</strain>
    </source>
</reference>
<keyword evidence="1" id="KW-0805">Transcription regulation</keyword>
<evidence type="ECO:0000259" key="4">
    <source>
        <dbReference type="PROSITE" id="PS50995"/>
    </source>
</evidence>
<sequence>MPPAEQAFELIHAIMHLHRAQQLRGLPEGPSELSHMEGKALGFIARHPGATQSELVTRSRRDKAQIARLIGHLRERGLIETQVDAQDRRSQRLQLSAAGQRLHETQQERWRKLARQGMASLSAEENRLLVALLQKVEQSLREDADTGNA</sequence>
<keyword evidence="3" id="KW-0804">Transcription</keyword>
<evidence type="ECO:0000256" key="3">
    <source>
        <dbReference type="ARBA" id="ARBA00023163"/>
    </source>
</evidence>
<dbReference type="PROSITE" id="PS50995">
    <property type="entry name" value="HTH_MARR_2"/>
    <property type="match status" value="1"/>
</dbReference>
<organism evidence="5 6">
    <name type="scientific">Hylemonella gracilis ATCC 19624</name>
    <dbReference type="NCBI Taxonomy" id="887062"/>
    <lineage>
        <taxon>Bacteria</taxon>
        <taxon>Pseudomonadati</taxon>
        <taxon>Pseudomonadota</taxon>
        <taxon>Betaproteobacteria</taxon>
        <taxon>Burkholderiales</taxon>
        <taxon>Comamonadaceae</taxon>
        <taxon>Hylemonella</taxon>
    </lineage>
</organism>
<gene>
    <name evidence="5" type="ORF">HGR_15604</name>
</gene>